<dbReference type="SUPFAM" id="SSF54523">
    <property type="entry name" value="Pili subunits"/>
    <property type="match status" value="1"/>
</dbReference>
<dbReference type="PANTHER" id="PTHR30093:SF34">
    <property type="entry name" value="PREPILIN PEPTIDASE-DEPENDENT PROTEIN D"/>
    <property type="match status" value="1"/>
</dbReference>
<dbReference type="Proteomes" id="UP000006755">
    <property type="component" value="Unassembled WGS sequence"/>
</dbReference>
<dbReference type="GO" id="GO:0016020">
    <property type="term" value="C:membrane"/>
    <property type="evidence" value="ECO:0007669"/>
    <property type="project" value="UniProtKB-SubCell"/>
</dbReference>
<keyword evidence="4" id="KW-0281">Fimbrium</keyword>
<dbReference type="PROSITE" id="PS00409">
    <property type="entry name" value="PROKAR_NTER_METHYL"/>
    <property type="match status" value="1"/>
</dbReference>
<evidence type="ECO:0000313" key="6">
    <source>
        <dbReference type="EMBL" id="EKE71435.1"/>
    </source>
</evidence>
<keyword evidence="5" id="KW-0472">Membrane</keyword>
<proteinExistence type="inferred from homology"/>
<keyword evidence="5" id="KW-1133">Transmembrane helix</keyword>
<dbReference type="EMBL" id="AMRI01000017">
    <property type="protein sequence ID" value="EKE71435.1"/>
    <property type="molecule type" value="Genomic_DNA"/>
</dbReference>
<protein>
    <submittedName>
        <fullName evidence="6">Prepilin-type cleavage/methylation protein</fullName>
    </submittedName>
</protein>
<dbReference type="RefSeq" id="WP_008485202.1">
    <property type="nucleotide sequence ID" value="NZ_AMRI01000017.1"/>
</dbReference>
<evidence type="ECO:0000256" key="1">
    <source>
        <dbReference type="ARBA" id="ARBA00004167"/>
    </source>
</evidence>
<organism evidence="6 7">
    <name type="scientific">Gallaecimonas xiamenensis 3-C-1</name>
    <dbReference type="NCBI Taxonomy" id="745411"/>
    <lineage>
        <taxon>Bacteria</taxon>
        <taxon>Pseudomonadati</taxon>
        <taxon>Pseudomonadota</taxon>
        <taxon>Gammaproteobacteria</taxon>
        <taxon>Enterobacterales</taxon>
        <taxon>Gallaecimonadaceae</taxon>
        <taxon>Gallaecimonas</taxon>
    </lineage>
</organism>
<gene>
    <name evidence="6" type="ORF">B3C1_12404</name>
</gene>
<comment type="caution">
    <text evidence="6">The sequence shown here is derived from an EMBL/GenBank/DDBJ whole genome shotgun (WGS) entry which is preliminary data.</text>
</comment>
<evidence type="ECO:0000256" key="5">
    <source>
        <dbReference type="SAM" id="Phobius"/>
    </source>
</evidence>
<dbReference type="AlphaFoldDB" id="K2K1R5"/>
<dbReference type="Pfam" id="PF07963">
    <property type="entry name" value="N_methyl"/>
    <property type="match status" value="1"/>
</dbReference>
<comment type="subcellular location">
    <subcellularLocation>
        <location evidence="1">Membrane</location>
        <topology evidence="1">Single-pass membrane protein</topology>
    </subcellularLocation>
</comment>
<comment type="similarity">
    <text evidence="2 4">Belongs to the N-Me-Phe pilin family.</text>
</comment>
<sequence>MKKQQGFTLIELMIVVAIVGILAAIALPAYQNYTKKSRFAEVVASTGAIKTQIEVCTQTGETVLASCATGPLIAGATGAQYVNGITVTGSMTAPVITATAANAGGLSTSDQYILTGAASAGAVTWTKGGSCVANNLC</sequence>
<name>K2K1R5_9GAMM</name>
<keyword evidence="5" id="KW-0812">Transmembrane</keyword>
<dbReference type="Pfam" id="PF00114">
    <property type="entry name" value="Pilin"/>
    <property type="match status" value="1"/>
</dbReference>
<feature type="transmembrane region" description="Helical" evidence="5">
    <location>
        <begin position="6"/>
        <end position="30"/>
    </location>
</feature>
<dbReference type="OrthoDB" id="5918848at2"/>
<evidence type="ECO:0000256" key="2">
    <source>
        <dbReference type="ARBA" id="ARBA00005233"/>
    </source>
</evidence>
<evidence type="ECO:0000256" key="4">
    <source>
        <dbReference type="RuleBase" id="RU000389"/>
    </source>
</evidence>
<dbReference type="InterPro" id="IPR012902">
    <property type="entry name" value="N_methyl_site"/>
</dbReference>
<dbReference type="InterPro" id="IPR001082">
    <property type="entry name" value="Pilin"/>
</dbReference>
<dbReference type="NCBIfam" id="TIGR02532">
    <property type="entry name" value="IV_pilin_GFxxxE"/>
    <property type="match status" value="1"/>
</dbReference>
<evidence type="ECO:0000256" key="3">
    <source>
        <dbReference type="ARBA" id="ARBA00022481"/>
    </source>
</evidence>
<reference evidence="6 7" key="1">
    <citation type="journal article" date="2012" name="J. Bacteriol.">
        <title>Genome Sequence of Gallaecimonas xiamenensis Type Strain 3-C-1.</title>
        <authorList>
            <person name="Lai Q."/>
            <person name="Wang L."/>
            <person name="Wang W."/>
            <person name="Shao Z."/>
        </authorList>
    </citation>
    <scope>NUCLEOTIDE SEQUENCE [LARGE SCALE GENOMIC DNA]</scope>
    <source>
        <strain evidence="6 7">3-C-1</strain>
    </source>
</reference>
<keyword evidence="7" id="KW-1185">Reference proteome</keyword>
<dbReference type="GO" id="GO:0044096">
    <property type="term" value="C:type IV pilus"/>
    <property type="evidence" value="ECO:0007669"/>
    <property type="project" value="TreeGrafter"/>
</dbReference>
<keyword evidence="3" id="KW-0488">Methylation</keyword>
<dbReference type="GO" id="GO:0043107">
    <property type="term" value="P:type IV pilus-dependent motility"/>
    <property type="evidence" value="ECO:0007669"/>
    <property type="project" value="TreeGrafter"/>
</dbReference>
<dbReference type="Gene3D" id="3.30.700.10">
    <property type="entry name" value="Glycoprotein, Type 4 Pilin"/>
    <property type="match status" value="1"/>
</dbReference>
<dbReference type="eggNOG" id="COG4969">
    <property type="taxonomic scope" value="Bacteria"/>
</dbReference>
<evidence type="ECO:0000313" key="7">
    <source>
        <dbReference type="Proteomes" id="UP000006755"/>
    </source>
</evidence>
<accession>K2K1R5</accession>
<dbReference type="GO" id="GO:0007155">
    <property type="term" value="P:cell adhesion"/>
    <property type="evidence" value="ECO:0007669"/>
    <property type="project" value="InterPro"/>
</dbReference>
<dbReference type="InterPro" id="IPR045584">
    <property type="entry name" value="Pilin-like"/>
</dbReference>
<dbReference type="STRING" id="745411.B3C1_12404"/>
<dbReference type="PANTHER" id="PTHR30093">
    <property type="entry name" value="GENERAL SECRETION PATHWAY PROTEIN G"/>
    <property type="match status" value="1"/>
</dbReference>